<dbReference type="Gene3D" id="3.30.70.790">
    <property type="entry name" value="UreE, C-terminal domain"/>
    <property type="match status" value="1"/>
</dbReference>
<evidence type="ECO:0000259" key="2">
    <source>
        <dbReference type="Pfam" id="PF09413"/>
    </source>
</evidence>
<gene>
    <name evidence="3" type="ORF">ERX46_07570</name>
</gene>
<dbReference type="InterPro" id="IPR011322">
    <property type="entry name" value="N-reg_PII-like_a/b"/>
</dbReference>
<dbReference type="EMBL" id="SETE01000003">
    <property type="protein sequence ID" value="RYM33817.1"/>
    <property type="molecule type" value="Genomic_DNA"/>
</dbReference>
<accession>A0A4Q4KM49</accession>
<dbReference type="AlphaFoldDB" id="A0A4Q4KM49"/>
<reference evidence="3 4" key="1">
    <citation type="submission" date="2019-02" db="EMBL/GenBank/DDBJ databases">
        <title>Genome sequence of the sea-ice species Brumimicrobium glaciale.</title>
        <authorList>
            <person name="Bowman J.P."/>
        </authorList>
    </citation>
    <scope>NUCLEOTIDE SEQUENCE [LARGE SCALE GENOMIC DNA]</scope>
    <source>
        <strain evidence="3 4">IC156</strain>
    </source>
</reference>
<dbReference type="SUPFAM" id="SSF54913">
    <property type="entry name" value="GlnB-like"/>
    <property type="match status" value="1"/>
</dbReference>
<dbReference type="Proteomes" id="UP000293952">
    <property type="component" value="Unassembled WGS sequence"/>
</dbReference>
<proteinExistence type="predicted"/>
<feature type="transmembrane region" description="Helical" evidence="1">
    <location>
        <begin position="102"/>
        <end position="121"/>
    </location>
</feature>
<keyword evidence="1" id="KW-0812">Transmembrane</keyword>
<dbReference type="Pfam" id="PF09413">
    <property type="entry name" value="DUF2007"/>
    <property type="match status" value="1"/>
</dbReference>
<organism evidence="3 4">
    <name type="scientific">Brumimicrobium glaciale</name>
    <dbReference type="NCBI Taxonomy" id="200475"/>
    <lineage>
        <taxon>Bacteria</taxon>
        <taxon>Pseudomonadati</taxon>
        <taxon>Bacteroidota</taxon>
        <taxon>Flavobacteriia</taxon>
        <taxon>Flavobacteriales</taxon>
        <taxon>Crocinitomicaceae</taxon>
        <taxon>Brumimicrobium</taxon>
    </lineage>
</organism>
<evidence type="ECO:0000256" key="1">
    <source>
        <dbReference type="SAM" id="Phobius"/>
    </source>
</evidence>
<comment type="caution">
    <text evidence="3">The sequence shown here is derived from an EMBL/GenBank/DDBJ whole genome shotgun (WGS) entry which is preliminary data.</text>
</comment>
<protein>
    <submittedName>
        <fullName evidence="3">DUF2007 domain-containing protein</fullName>
    </submittedName>
</protein>
<keyword evidence="1" id="KW-1133">Transmembrane helix</keyword>
<evidence type="ECO:0000313" key="4">
    <source>
        <dbReference type="Proteomes" id="UP000293952"/>
    </source>
</evidence>
<evidence type="ECO:0000313" key="3">
    <source>
        <dbReference type="EMBL" id="RYM33817.1"/>
    </source>
</evidence>
<sequence length="136" mass="15415">MPLVTIMTSDNNIDIHMMKGKLESEEITCYVFDENIVTLNPLFNIAVGGIKLRVHELDAEKAKDIIKEINSTPSRDEFQNVIKCPQCGSESLYTNFRSMKGIFGLISAIISFILSIFPIYFKSVYKCKACDFEFKG</sequence>
<keyword evidence="4" id="KW-1185">Reference proteome</keyword>
<name>A0A4Q4KM49_9FLAO</name>
<dbReference type="OrthoDB" id="8480302at2"/>
<dbReference type="InterPro" id="IPR018551">
    <property type="entry name" value="DUF2007"/>
</dbReference>
<feature type="domain" description="DUF2007" evidence="2">
    <location>
        <begin position="4"/>
        <end position="69"/>
    </location>
</feature>
<keyword evidence="1" id="KW-0472">Membrane</keyword>